<dbReference type="OrthoDB" id="8481042at2"/>
<protein>
    <recommendedName>
        <fullName evidence="3">Quinol monooxygenase YgiN</fullName>
    </recommendedName>
</protein>
<evidence type="ECO:0000313" key="2">
    <source>
        <dbReference type="Proteomes" id="UP000192472"/>
    </source>
</evidence>
<proteinExistence type="predicted"/>
<organism evidence="1 2">
    <name type="scientific">Reichenbachiella faecimaris</name>
    <dbReference type="NCBI Taxonomy" id="692418"/>
    <lineage>
        <taxon>Bacteria</taxon>
        <taxon>Pseudomonadati</taxon>
        <taxon>Bacteroidota</taxon>
        <taxon>Cytophagia</taxon>
        <taxon>Cytophagales</taxon>
        <taxon>Reichenbachiellaceae</taxon>
        <taxon>Reichenbachiella</taxon>
    </lineage>
</organism>
<name>A0A1W2GM26_REIFA</name>
<sequence>MKTVKVTYKVSSNFAVQNMDNIKAFIEDIKKMNDPAIRYVSYLGSDKQTFTHIASFENDEAQKRFLSLPSFKSFQVKRDESGLEIGQDIDELSLVAATYKLFD</sequence>
<evidence type="ECO:0000313" key="1">
    <source>
        <dbReference type="EMBL" id="SMD37709.1"/>
    </source>
</evidence>
<accession>A0A1W2GM26</accession>
<dbReference type="EMBL" id="FWYF01000004">
    <property type="protein sequence ID" value="SMD37709.1"/>
    <property type="molecule type" value="Genomic_DNA"/>
</dbReference>
<dbReference type="RefSeq" id="WP_084374066.1">
    <property type="nucleotide sequence ID" value="NZ_FWYF01000004.1"/>
</dbReference>
<dbReference type="Proteomes" id="UP000192472">
    <property type="component" value="Unassembled WGS sequence"/>
</dbReference>
<gene>
    <name evidence="1" type="ORF">SAMN04488029_3422</name>
</gene>
<dbReference type="AlphaFoldDB" id="A0A1W2GM26"/>
<reference evidence="1 2" key="1">
    <citation type="submission" date="2017-04" db="EMBL/GenBank/DDBJ databases">
        <authorList>
            <person name="Afonso C.L."/>
            <person name="Miller P.J."/>
            <person name="Scott M.A."/>
            <person name="Spackman E."/>
            <person name="Goraichik I."/>
            <person name="Dimitrov K.M."/>
            <person name="Suarez D.L."/>
            <person name="Swayne D.E."/>
        </authorList>
    </citation>
    <scope>NUCLEOTIDE SEQUENCE [LARGE SCALE GENOMIC DNA]</scope>
    <source>
        <strain evidence="1 2">DSM 26133</strain>
    </source>
</reference>
<evidence type="ECO:0008006" key="3">
    <source>
        <dbReference type="Google" id="ProtNLM"/>
    </source>
</evidence>
<keyword evidence="2" id="KW-1185">Reference proteome</keyword>